<dbReference type="Pfam" id="PF11141">
    <property type="entry name" value="DUF2914"/>
    <property type="match status" value="1"/>
</dbReference>
<comment type="caution">
    <text evidence="3">The sequence shown here is derived from an EMBL/GenBank/DDBJ whole genome shotgun (WGS) entry which is preliminary data.</text>
</comment>
<evidence type="ECO:0000313" key="3">
    <source>
        <dbReference type="EMBL" id="MDC0676426.1"/>
    </source>
</evidence>
<evidence type="ECO:0000259" key="2">
    <source>
        <dbReference type="Pfam" id="PF11141"/>
    </source>
</evidence>
<dbReference type="Proteomes" id="UP001217485">
    <property type="component" value="Unassembled WGS sequence"/>
</dbReference>
<gene>
    <name evidence="3" type="ORF">POL72_01645</name>
</gene>
<evidence type="ECO:0000256" key="1">
    <source>
        <dbReference type="SAM" id="MobiDB-lite"/>
    </source>
</evidence>
<reference evidence="3 4" key="1">
    <citation type="submission" date="2023-01" db="EMBL/GenBank/DDBJ databases">
        <title>Minimal conservation of predation-associated metabolite biosynthetic gene clusters underscores biosynthetic potential of Myxococcota including descriptions for ten novel species: Archangium lansinium sp. nov., Myxococcus landrumus sp. nov., Nannocystis bai.</title>
        <authorList>
            <person name="Ahearne A."/>
            <person name="Stevens C."/>
            <person name="Dowd S."/>
        </authorList>
    </citation>
    <scope>NUCLEOTIDE SEQUENCE [LARGE SCALE GENOMIC DNA]</scope>
    <source>
        <strain evidence="3 4">WIWO2</strain>
    </source>
</reference>
<proteinExistence type="predicted"/>
<organism evidence="3 4">
    <name type="scientific">Sorangium atrum</name>
    <dbReference type="NCBI Taxonomy" id="2995308"/>
    <lineage>
        <taxon>Bacteria</taxon>
        <taxon>Pseudomonadati</taxon>
        <taxon>Myxococcota</taxon>
        <taxon>Polyangia</taxon>
        <taxon>Polyangiales</taxon>
        <taxon>Polyangiaceae</taxon>
        <taxon>Sorangium</taxon>
    </lineage>
</organism>
<dbReference type="InterPro" id="IPR022606">
    <property type="entry name" value="DUF2914"/>
</dbReference>
<protein>
    <submittedName>
        <fullName evidence="3">DUF2914 domain-containing protein</fullName>
    </submittedName>
</protein>
<dbReference type="RefSeq" id="WP_272093187.1">
    <property type="nucleotide sequence ID" value="NZ_JAQNDK010000001.1"/>
</dbReference>
<sequence length="232" mass="23612">MVLALAAAALGGAGLGCSDPSEAIARISREELPALNRLAEARPGGRAEGQASAAAAGEARPDAAQAAASGAAAEERRSDAADASPARGPARERRRRSGSAQEGRTAAGAAQGGVGEGAARAPELQVMRLVVSKGIAGREPLEPATSFASAEIDRLYAFVELSNKDQATSEISVTFTPPDGSAPLRIPLAVGAQRRFRTWAATRKARSAGLWAVTVSDAAGKELARASFTITK</sequence>
<dbReference type="EMBL" id="JAQNDK010000001">
    <property type="protein sequence ID" value="MDC0676426.1"/>
    <property type="molecule type" value="Genomic_DNA"/>
</dbReference>
<name>A0ABT5BQJ7_9BACT</name>
<evidence type="ECO:0000313" key="4">
    <source>
        <dbReference type="Proteomes" id="UP001217485"/>
    </source>
</evidence>
<feature type="compositionally biased region" description="Low complexity" evidence="1">
    <location>
        <begin position="48"/>
        <end position="72"/>
    </location>
</feature>
<accession>A0ABT5BQJ7</accession>
<feature type="compositionally biased region" description="Low complexity" evidence="1">
    <location>
        <begin position="98"/>
        <end position="109"/>
    </location>
</feature>
<feature type="domain" description="DUF2914" evidence="2">
    <location>
        <begin position="185"/>
        <end position="230"/>
    </location>
</feature>
<keyword evidence="4" id="KW-1185">Reference proteome</keyword>
<feature type="region of interest" description="Disordered" evidence="1">
    <location>
        <begin position="38"/>
        <end position="116"/>
    </location>
</feature>